<sequence length="694" mass="77238">MGVSDLFSLNKASKQPQGSTLEKILLRSNNVIAALKDLIANNQIAEAGLQEMLMRSKNLENTNLPKGDVHKLDRTGRWWFNANTLECAPEEYDAFIATEAILNISQDVEALKNTHASETDLQLVRTTLSQVASLVPKSASLSEQVAPFSGNADGSSDWMKRLWFANYVENTPFPFRMVYNFSYNPQLDILVFEFFVARPRCFSFLSAEKSEQIAAARAYALRASLCVARMALQSCKISRVCINGSLRGEERIVLSMDLNEAALARLLPTAANTQIDGNSFPQDPALRVSFDSEGWFSEVEPFMKQTDEWVSPRSFFEMPDLSDRPCSPAVTAVCGAQKVSDLGYSEASRRIRLWNTTLNNIPKDASTADAVGKFEEAKASTSDIYAIEGFDRVIHGLVEGTIDFSDRRSMAEKFLFGSPLQKTLQSINNIMDGEPDPDALEKTLAELESQVSPTLDMGLYLDDSDSIYRYFDSLSERVAYNLAFPNEPRKLVLIPDTYFMSLARMARAYNLLEQPEKAERYAQEAHRISPLGIDATLLLVRTLEDQSKVFEAAKLLKDLIAHIFSSSDVALVYYRLAYMEWKLGRSDLCAACYQMAIIIGGSVAQPAKEELEDLLKADSSVKKLDTPQEVFSFLKQNSVPVFDQKAVFNKAVAIGSACVNDGIYCVGQNMLKNCLEITFDDAAAKVESSLRTPF</sequence>
<protein>
    <submittedName>
        <fullName evidence="1">Tetratricopeptide repeat protein</fullName>
    </submittedName>
</protein>
<dbReference type="InterPro" id="IPR011990">
    <property type="entry name" value="TPR-like_helical_dom_sf"/>
</dbReference>
<dbReference type="Gene3D" id="1.25.40.10">
    <property type="entry name" value="Tetratricopeptide repeat domain"/>
    <property type="match status" value="1"/>
</dbReference>
<dbReference type="Proteomes" id="UP000831562">
    <property type="component" value="Chromosome"/>
</dbReference>
<dbReference type="SMART" id="SM00028">
    <property type="entry name" value="TPR"/>
    <property type="match status" value="2"/>
</dbReference>
<gene>
    <name evidence="1" type="ORF">M3I19_05225</name>
</gene>
<reference evidence="1" key="1">
    <citation type="submission" date="2022-05" db="EMBL/GenBank/DDBJ databases">
        <title>Using nanopore sequencing to obtain complete genomes from saliva samples.</title>
        <authorList>
            <person name="Baker J.L."/>
        </authorList>
    </citation>
    <scope>NUCLEOTIDE SEQUENCE</scope>
    <source>
        <strain evidence="1">JCVI-JB-Lp32</strain>
    </source>
</reference>
<dbReference type="InterPro" id="IPR019734">
    <property type="entry name" value="TPR_rpt"/>
</dbReference>
<evidence type="ECO:0000313" key="2">
    <source>
        <dbReference type="Proteomes" id="UP000831562"/>
    </source>
</evidence>
<organism evidence="1 2">
    <name type="scientific">Lancefieldella parvula</name>
    <dbReference type="NCBI Taxonomy" id="1382"/>
    <lineage>
        <taxon>Bacteria</taxon>
        <taxon>Bacillati</taxon>
        <taxon>Actinomycetota</taxon>
        <taxon>Coriobacteriia</taxon>
        <taxon>Coriobacteriales</taxon>
        <taxon>Atopobiaceae</taxon>
        <taxon>Lancefieldella</taxon>
    </lineage>
</organism>
<dbReference type="EMBL" id="CP097092">
    <property type="protein sequence ID" value="UQF77692.1"/>
    <property type="molecule type" value="Genomic_DNA"/>
</dbReference>
<evidence type="ECO:0000313" key="1">
    <source>
        <dbReference type="EMBL" id="UQF77692.1"/>
    </source>
</evidence>
<name>A0A9E7AP25_9ACTN</name>
<accession>A0A9E7AP25</accession>
<dbReference type="AlphaFoldDB" id="A0A9E7AP25"/>
<proteinExistence type="predicted"/>
<dbReference type="SUPFAM" id="SSF48452">
    <property type="entry name" value="TPR-like"/>
    <property type="match status" value="1"/>
</dbReference>